<feature type="compositionally biased region" description="Basic and acidic residues" evidence="1">
    <location>
        <begin position="89"/>
        <end position="98"/>
    </location>
</feature>
<dbReference type="Pfam" id="PF20042">
    <property type="entry name" value="DUF6444"/>
    <property type="match status" value="1"/>
</dbReference>
<dbReference type="SUPFAM" id="SSF58100">
    <property type="entry name" value="Bacterial hemolysins"/>
    <property type="match status" value="1"/>
</dbReference>
<dbReference type="InterPro" id="IPR052344">
    <property type="entry name" value="Transposase-related"/>
</dbReference>
<protein>
    <submittedName>
        <fullName evidence="4">Transposase</fullName>
    </submittedName>
</protein>
<evidence type="ECO:0000313" key="5">
    <source>
        <dbReference type="Proteomes" id="UP000824232"/>
    </source>
</evidence>
<dbReference type="Pfam" id="PF03050">
    <property type="entry name" value="DDE_Tnp_IS66"/>
    <property type="match status" value="1"/>
</dbReference>
<accession>A0A9D1J387</accession>
<comment type="caution">
    <text evidence="4">The sequence shown here is derived from an EMBL/GenBank/DDBJ whole genome shotgun (WGS) entry which is preliminary data.</text>
</comment>
<evidence type="ECO:0000313" key="4">
    <source>
        <dbReference type="EMBL" id="HIR59287.1"/>
    </source>
</evidence>
<reference evidence="4" key="2">
    <citation type="journal article" date="2021" name="PeerJ">
        <title>Extensive microbial diversity within the chicken gut microbiome revealed by metagenomics and culture.</title>
        <authorList>
            <person name="Gilroy R."/>
            <person name="Ravi A."/>
            <person name="Getino M."/>
            <person name="Pursley I."/>
            <person name="Horton D.L."/>
            <person name="Alikhan N.F."/>
            <person name="Baker D."/>
            <person name="Gharbi K."/>
            <person name="Hall N."/>
            <person name="Watson M."/>
            <person name="Adriaenssens E.M."/>
            <person name="Foster-Nyarko E."/>
            <person name="Jarju S."/>
            <person name="Secka A."/>
            <person name="Antonio M."/>
            <person name="Oren A."/>
            <person name="Chaudhuri R.R."/>
            <person name="La Ragione R."/>
            <person name="Hildebrand F."/>
            <person name="Pallen M.J."/>
        </authorList>
    </citation>
    <scope>NUCLEOTIDE SEQUENCE</scope>
    <source>
        <strain evidence="4">CHK184-20233</strain>
    </source>
</reference>
<dbReference type="EMBL" id="DVHC01000045">
    <property type="protein sequence ID" value="HIR59287.1"/>
    <property type="molecule type" value="Genomic_DNA"/>
</dbReference>
<organism evidence="4 5">
    <name type="scientific">Candidatus Onthousia excrementipullorum</name>
    <dbReference type="NCBI Taxonomy" id="2840884"/>
    <lineage>
        <taxon>Bacteria</taxon>
        <taxon>Bacillati</taxon>
        <taxon>Bacillota</taxon>
        <taxon>Bacilli</taxon>
        <taxon>Candidatus Onthousia</taxon>
    </lineage>
</organism>
<dbReference type="Gene3D" id="1.20.1170.10">
    <property type="match status" value="1"/>
</dbReference>
<reference evidence="4" key="1">
    <citation type="submission" date="2020-10" db="EMBL/GenBank/DDBJ databases">
        <authorList>
            <person name="Gilroy R."/>
        </authorList>
    </citation>
    <scope>NUCLEOTIDE SEQUENCE</scope>
    <source>
        <strain evidence="4">CHK184-20233</strain>
    </source>
</reference>
<dbReference type="PANTHER" id="PTHR33678:SF2">
    <property type="match status" value="1"/>
</dbReference>
<dbReference type="AlphaFoldDB" id="A0A9D1J387"/>
<evidence type="ECO:0000256" key="1">
    <source>
        <dbReference type="SAM" id="MobiDB-lite"/>
    </source>
</evidence>
<dbReference type="InterPro" id="IPR004291">
    <property type="entry name" value="Transposase_IS66_central"/>
</dbReference>
<name>A0A9D1J387_9FIRM</name>
<dbReference type="InterPro" id="IPR045618">
    <property type="entry name" value="DUF6444"/>
</dbReference>
<sequence length="513" mass="59718">MANIKTMTVTVDFYKQFEELSNKLDELIKENKNINTTHKNEMKKLKQDLKKEFKQEKEELKTTISNLEKSIKEKDEMIEKLLNEIDRLKNQINKDSRNSSKPPSTDTRKKEKSGANLYNSRKKTDKKIGGQKGHKGYSLTKDKVEKMIKDKLVETRTIYHESNNRNGKDITKYRIGLEVNVYVEKHIFKHNSKAEDKIPKEFYTDVTYDNSIKALTIELGTYNVVALDRLSDLFNVLSKGIIDISNGTLVNFLKEFSLKSKPTLDNLENDLLNKALMNTDETTNDNKWYIRNYSNSETVIYKPHKNKGHKQIEEHDILTRYTGGIIHDHDTAMYKYGSNNYECNVHLGRYLEEIIQTVSEVTWAKDLKELIFKAYHDRKVLIKKGSKSFSNIKTNEISAKYDEIISLAKKESKNIKSTYYKEKALKLIRRCDKYKDNHLAFIYDFSVPFDNNPSERDLRIIKIKTKISGGFKNINSAEAYCDAISIIKTSLKRKINPFESIKAIFNNEVLFAN</sequence>
<gene>
    <name evidence="4" type="ORF">IAB38_04480</name>
</gene>
<dbReference type="Proteomes" id="UP000824232">
    <property type="component" value="Unassembled WGS sequence"/>
</dbReference>
<feature type="domain" description="DUF6444" evidence="3">
    <location>
        <begin position="55"/>
        <end position="137"/>
    </location>
</feature>
<feature type="region of interest" description="Disordered" evidence="1">
    <location>
        <begin position="89"/>
        <end position="139"/>
    </location>
</feature>
<evidence type="ECO:0000259" key="3">
    <source>
        <dbReference type="Pfam" id="PF20042"/>
    </source>
</evidence>
<dbReference type="PANTHER" id="PTHR33678">
    <property type="entry name" value="BLL1576 PROTEIN"/>
    <property type="match status" value="1"/>
</dbReference>
<proteinExistence type="predicted"/>
<evidence type="ECO:0000259" key="2">
    <source>
        <dbReference type="Pfam" id="PF03050"/>
    </source>
</evidence>
<feature type="domain" description="Transposase IS66 central" evidence="2">
    <location>
        <begin position="208"/>
        <end position="478"/>
    </location>
</feature>